<proteinExistence type="predicted"/>
<gene>
    <name evidence="1" type="ORF">KOR34_07100</name>
</gene>
<dbReference type="OrthoDB" id="573182at2"/>
<name>A0A5C5VB16_9BACT</name>
<dbReference type="AlphaFoldDB" id="A0A5C5VB16"/>
<evidence type="ECO:0000313" key="2">
    <source>
        <dbReference type="Proteomes" id="UP000316714"/>
    </source>
</evidence>
<dbReference type="Proteomes" id="UP000316714">
    <property type="component" value="Unassembled WGS sequence"/>
</dbReference>
<dbReference type="EMBL" id="SIHJ01000001">
    <property type="protein sequence ID" value="TWT35816.1"/>
    <property type="molecule type" value="Genomic_DNA"/>
</dbReference>
<keyword evidence="2" id="KW-1185">Reference proteome</keyword>
<reference evidence="1 2" key="1">
    <citation type="submission" date="2019-02" db="EMBL/GenBank/DDBJ databases">
        <title>Deep-cultivation of Planctomycetes and their phenomic and genomic characterization uncovers novel biology.</title>
        <authorList>
            <person name="Wiegand S."/>
            <person name="Jogler M."/>
            <person name="Boedeker C."/>
            <person name="Pinto D."/>
            <person name="Vollmers J."/>
            <person name="Rivas-Marin E."/>
            <person name="Kohn T."/>
            <person name="Peeters S.H."/>
            <person name="Heuer A."/>
            <person name="Rast P."/>
            <person name="Oberbeckmann S."/>
            <person name="Bunk B."/>
            <person name="Jeske O."/>
            <person name="Meyerdierks A."/>
            <person name="Storesund J.E."/>
            <person name="Kallscheuer N."/>
            <person name="Luecker S."/>
            <person name="Lage O.M."/>
            <person name="Pohl T."/>
            <person name="Merkel B.J."/>
            <person name="Hornburger P."/>
            <person name="Mueller R.-W."/>
            <person name="Bruemmer F."/>
            <person name="Labrenz M."/>
            <person name="Spormann A.M."/>
            <person name="Op Den Camp H."/>
            <person name="Overmann J."/>
            <person name="Amann R."/>
            <person name="Jetten M.S.M."/>
            <person name="Mascher T."/>
            <person name="Medema M.H."/>
            <person name="Devos D.P."/>
            <person name="Kaster A.-K."/>
            <person name="Ovreas L."/>
            <person name="Rohde M."/>
            <person name="Galperin M.Y."/>
            <person name="Jogler C."/>
        </authorList>
    </citation>
    <scope>NUCLEOTIDE SEQUENCE [LARGE SCALE GENOMIC DNA]</scope>
    <source>
        <strain evidence="1 2">KOR34</strain>
    </source>
</reference>
<protein>
    <submittedName>
        <fullName evidence="1">Uncharacterized protein</fullName>
    </submittedName>
</protein>
<sequence length="67" mass="7696">MNDWYEVWADGGLYPPYLLLLQKIGNTYDVVDPQEGGNIVFHAEDYESAKQWLLEDEYEKLNGIGDG</sequence>
<dbReference type="RefSeq" id="WP_146562235.1">
    <property type="nucleotide sequence ID" value="NZ_SIHJ01000001.1"/>
</dbReference>
<evidence type="ECO:0000313" key="1">
    <source>
        <dbReference type="EMBL" id="TWT35816.1"/>
    </source>
</evidence>
<comment type="caution">
    <text evidence="1">The sequence shown here is derived from an EMBL/GenBank/DDBJ whole genome shotgun (WGS) entry which is preliminary data.</text>
</comment>
<accession>A0A5C5VB16</accession>
<organism evidence="1 2">
    <name type="scientific">Posidoniimonas corsicana</name>
    <dbReference type="NCBI Taxonomy" id="1938618"/>
    <lineage>
        <taxon>Bacteria</taxon>
        <taxon>Pseudomonadati</taxon>
        <taxon>Planctomycetota</taxon>
        <taxon>Planctomycetia</taxon>
        <taxon>Pirellulales</taxon>
        <taxon>Lacipirellulaceae</taxon>
        <taxon>Posidoniimonas</taxon>
    </lineage>
</organism>